<dbReference type="Gene3D" id="3.40.50.720">
    <property type="entry name" value="NAD(P)-binding Rossmann-like Domain"/>
    <property type="match status" value="1"/>
</dbReference>
<accession>A0ABR3JI56</accession>
<name>A0ABR3JI56_9AGAR</name>
<keyword evidence="2" id="KW-1185">Reference proteome</keyword>
<dbReference type="PANTHER" id="PTHR48079">
    <property type="entry name" value="PROTEIN YEEZ"/>
    <property type="match status" value="1"/>
</dbReference>
<evidence type="ECO:0000313" key="2">
    <source>
        <dbReference type="Proteomes" id="UP001556367"/>
    </source>
</evidence>
<dbReference type="InterPro" id="IPR051783">
    <property type="entry name" value="NAD(P)-dependent_oxidoreduct"/>
</dbReference>
<reference evidence="2" key="1">
    <citation type="submission" date="2024-06" db="EMBL/GenBank/DDBJ databases">
        <title>Multi-omics analyses provide insights into the biosynthesis of the anticancer antibiotic pleurotin in Hohenbuehelia grisea.</title>
        <authorList>
            <person name="Weaver J.A."/>
            <person name="Alberti F."/>
        </authorList>
    </citation>
    <scope>NUCLEOTIDE SEQUENCE [LARGE SCALE GENOMIC DNA]</scope>
    <source>
        <strain evidence="2">T-177</strain>
    </source>
</reference>
<dbReference type="Proteomes" id="UP001556367">
    <property type="component" value="Unassembled WGS sequence"/>
</dbReference>
<dbReference type="SUPFAM" id="SSF51735">
    <property type="entry name" value="NAD(P)-binding Rossmann-fold domains"/>
    <property type="match status" value="1"/>
</dbReference>
<gene>
    <name evidence="1" type="ORF">HGRIS_003765</name>
</gene>
<dbReference type="PANTHER" id="PTHR48079:SF6">
    <property type="entry name" value="NAD(P)-BINDING DOMAIN-CONTAINING PROTEIN-RELATED"/>
    <property type="match status" value="1"/>
</dbReference>
<comment type="caution">
    <text evidence="1">The sequence shown here is derived from an EMBL/GenBank/DDBJ whole genome shotgun (WGS) entry which is preliminary data.</text>
</comment>
<protein>
    <submittedName>
        <fullName evidence="1">Uncharacterized protein</fullName>
    </submittedName>
</protein>
<dbReference type="EMBL" id="JASNQZ010000007">
    <property type="protein sequence ID" value="KAL0954820.1"/>
    <property type="molecule type" value="Genomic_DNA"/>
</dbReference>
<evidence type="ECO:0000313" key="1">
    <source>
        <dbReference type="EMBL" id="KAL0954820.1"/>
    </source>
</evidence>
<sequence length="253" mass="27757">MYSCDTIWNDADPGQMATLPPSQLHREIDLAILEADQAGFYPTILSAITLQLTMHDLGYVRTHIVLPSTIYGIAKGRLYDLGISNPQSIQIPGMIYVSLARGQGGMIGDGKNLWPNVEIDDLGDLYIALFDAVLNNSDTGHGLDGYYFGENGEHSLYDIGKSIAQALFDLGKGQSPEPTPFTEEDIRKYFGGSKYLGSNSRCRGNHSRAIGWKPKKTTEDLLASIRPEVETLIKLGKSYNAKKNQSLKIADDA</sequence>
<dbReference type="InterPro" id="IPR036291">
    <property type="entry name" value="NAD(P)-bd_dom_sf"/>
</dbReference>
<proteinExistence type="predicted"/>
<organism evidence="1 2">
    <name type="scientific">Hohenbuehelia grisea</name>
    <dbReference type="NCBI Taxonomy" id="104357"/>
    <lineage>
        <taxon>Eukaryota</taxon>
        <taxon>Fungi</taxon>
        <taxon>Dikarya</taxon>
        <taxon>Basidiomycota</taxon>
        <taxon>Agaricomycotina</taxon>
        <taxon>Agaricomycetes</taxon>
        <taxon>Agaricomycetidae</taxon>
        <taxon>Agaricales</taxon>
        <taxon>Pleurotineae</taxon>
        <taxon>Pleurotaceae</taxon>
        <taxon>Hohenbuehelia</taxon>
    </lineage>
</organism>